<reference evidence="1 2" key="1">
    <citation type="submission" date="2019-03" db="EMBL/GenBank/DDBJ databases">
        <title>Draft genome sequence of Xylaria hypoxylon DSM 108379, a ubiquitous saprotrophic-parasitic fungi on hardwood.</title>
        <authorList>
            <person name="Buettner E."/>
            <person name="Leonhardt S."/>
            <person name="Gebauer A.M."/>
            <person name="Liers C."/>
            <person name="Hofrichter M."/>
            <person name="Kellner H."/>
        </authorList>
    </citation>
    <scope>NUCLEOTIDE SEQUENCE [LARGE SCALE GENOMIC DNA]</scope>
    <source>
        <strain evidence="1 2">DSM 108379</strain>
    </source>
</reference>
<accession>A0A4Z0Z2A7</accession>
<dbReference type="OrthoDB" id="4167490at2759"/>
<sequence>MELTPIRVRGKRRTREEELLVTPARKRFHKDPSRKKQAGVRRLKASNVERSMPLEVLERIFWLSENVNFPRASPRLGRLLSGSSTLRETFLSAFGPTWEVWFGCIHGQSNDFPVIHSYEGWEEDAERFGGNPSFQSDLLACSWTTIDMILDCRDIWVRRHARKLPFEYFSLWGNPISPISYTGSGATVGISDIKEARCYFYYDYHAFRNVEQQSSYSEGVEYRMERNPRTWIEVHRSTEIPDDLITGPWDECSLQKLFWLVQAGARLSSGQAWEVTREGFRNAISDRHAPNLTVMRLLHILGAFQNWPRHVKEEEFHKVDSVMPILNRDNDTALHAKYTYVESLLI</sequence>
<dbReference type="AlphaFoldDB" id="A0A4Z0Z2A7"/>
<dbReference type="Proteomes" id="UP000297716">
    <property type="component" value="Unassembled WGS sequence"/>
</dbReference>
<protein>
    <submittedName>
        <fullName evidence="1">Uncharacterized protein</fullName>
    </submittedName>
</protein>
<name>A0A4Z0Z2A7_9PEZI</name>
<proteinExistence type="predicted"/>
<comment type="caution">
    <text evidence="1">The sequence shown here is derived from an EMBL/GenBank/DDBJ whole genome shotgun (WGS) entry which is preliminary data.</text>
</comment>
<dbReference type="EMBL" id="SKBN01000057">
    <property type="protein sequence ID" value="TGJ84903.1"/>
    <property type="molecule type" value="Genomic_DNA"/>
</dbReference>
<evidence type="ECO:0000313" key="1">
    <source>
        <dbReference type="EMBL" id="TGJ84903.1"/>
    </source>
</evidence>
<keyword evidence="2" id="KW-1185">Reference proteome</keyword>
<gene>
    <name evidence="1" type="ORF">E0Z10_g3879</name>
</gene>
<evidence type="ECO:0000313" key="2">
    <source>
        <dbReference type="Proteomes" id="UP000297716"/>
    </source>
</evidence>
<organism evidence="1 2">
    <name type="scientific">Xylaria hypoxylon</name>
    <dbReference type="NCBI Taxonomy" id="37992"/>
    <lineage>
        <taxon>Eukaryota</taxon>
        <taxon>Fungi</taxon>
        <taxon>Dikarya</taxon>
        <taxon>Ascomycota</taxon>
        <taxon>Pezizomycotina</taxon>
        <taxon>Sordariomycetes</taxon>
        <taxon>Xylariomycetidae</taxon>
        <taxon>Xylariales</taxon>
        <taxon>Xylariaceae</taxon>
        <taxon>Xylaria</taxon>
    </lineage>
</organism>